<organism evidence="1">
    <name type="scientific">Anguilla anguilla</name>
    <name type="common">European freshwater eel</name>
    <name type="synonym">Muraena anguilla</name>
    <dbReference type="NCBI Taxonomy" id="7936"/>
    <lineage>
        <taxon>Eukaryota</taxon>
        <taxon>Metazoa</taxon>
        <taxon>Chordata</taxon>
        <taxon>Craniata</taxon>
        <taxon>Vertebrata</taxon>
        <taxon>Euteleostomi</taxon>
        <taxon>Actinopterygii</taxon>
        <taxon>Neopterygii</taxon>
        <taxon>Teleostei</taxon>
        <taxon>Anguilliformes</taxon>
        <taxon>Anguillidae</taxon>
        <taxon>Anguilla</taxon>
    </lineage>
</organism>
<name>A0A0E9XSH1_ANGAN</name>
<proteinExistence type="predicted"/>
<accession>A0A0E9XSH1</accession>
<dbReference type="EMBL" id="GBXM01002870">
    <property type="protein sequence ID" value="JAI05708.1"/>
    <property type="molecule type" value="Transcribed_RNA"/>
</dbReference>
<reference evidence="1" key="1">
    <citation type="submission" date="2014-11" db="EMBL/GenBank/DDBJ databases">
        <authorList>
            <person name="Amaro Gonzalez C."/>
        </authorList>
    </citation>
    <scope>NUCLEOTIDE SEQUENCE</scope>
</reference>
<evidence type="ECO:0000313" key="1">
    <source>
        <dbReference type="EMBL" id="JAI05708.1"/>
    </source>
</evidence>
<reference evidence="1" key="2">
    <citation type="journal article" date="2015" name="Fish Shellfish Immunol.">
        <title>Early steps in the European eel (Anguilla anguilla)-Vibrio vulnificus interaction in the gills: Role of the RtxA13 toxin.</title>
        <authorList>
            <person name="Callol A."/>
            <person name="Pajuelo D."/>
            <person name="Ebbesson L."/>
            <person name="Teles M."/>
            <person name="MacKenzie S."/>
            <person name="Amaro C."/>
        </authorList>
    </citation>
    <scope>NUCLEOTIDE SEQUENCE</scope>
</reference>
<protein>
    <submittedName>
        <fullName evidence="1">Uncharacterized protein</fullName>
    </submittedName>
</protein>
<sequence length="16" mass="1961">MIILKMYFVFTQLTLV</sequence>
<dbReference type="AlphaFoldDB" id="A0A0E9XSH1"/>